<comment type="cofactor">
    <cofactor evidence="1 14">
        <name>FAD</name>
        <dbReference type="ChEBI" id="CHEBI:57692"/>
    </cofactor>
</comment>
<evidence type="ECO:0000256" key="8">
    <source>
        <dbReference type="ARBA" id="ARBA00022982"/>
    </source>
</evidence>
<keyword evidence="5 14" id="KW-0285">Flavoprotein</keyword>
<dbReference type="FunFam" id="3.30.70.20:FF:000012">
    <property type="entry name" value="Electron transfer flavoprotein-ubiquinone oxidoreductase, mitochondrial"/>
    <property type="match status" value="1"/>
</dbReference>
<evidence type="ECO:0000256" key="10">
    <source>
        <dbReference type="ARBA" id="ARBA00023004"/>
    </source>
</evidence>
<evidence type="ECO:0000256" key="12">
    <source>
        <dbReference type="ARBA" id="ARBA00023075"/>
    </source>
</evidence>
<dbReference type="SUPFAM" id="SSF54373">
    <property type="entry name" value="FAD-linked reductases, C-terminal domain"/>
    <property type="match status" value="1"/>
</dbReference>
<keyword evidence="17" id="KW-1185">Reference proteome</keyword>
<dbReference type="InterPro" id="IPR036188">
    <property type="entry name" value="FAD/NAD-bd_sf"/>
</dbReference>
<evidence type="ECO:0000256" key="2">
    <source>
        <dbReference type="ARBA" id="ARBA00002819"/>
    </source>
</evidence>
<dbReference type="GO" id="GO:0051539">
    <property type="term" value="F:4 iron, 4 sulfur cluster binding"/>
    <property type="evidence" value="ECO:0007669"/>
    <property type="project" value="UniProtKB-UniRule"/>
</dbReference>
<dbReference type="PRINTS" id="PR00420">
    <property type="entry name" value="RNGMNOXGNASE"/>
</dbReference>
<evidence type="ECO:0000256" key="4">
    <source>
        <dbReference type="ARBA" id="ARBA00022485"/>
    </source>
</evidence>
<sequence length="564" mass="61601">MNDPRRDGRKVIAVSERESMPYDVVIVGAGPAGLSAAIRLKQLANEAGSELSVCVLEKGSEVGAHILSGAVIDPKSLDELLPDWRDQGCPLAEVPVNDNQHWVLTKKKKFSVPHIITPGFMHNKGTYTGSLGNLCRWLAEQAEGLGVEIFPGFPAAEILYNDDGSVKGVATGDMGVARDGSHKPDYAPGLELHAKYTFFAEGVRGHLTKILKPQFALDAECEPQVYGIGVKELWDIEPAKHAPGRVIHTQGWPLDENANGGGFLYHQANGQVALGFVTWLNYRNPHISPFQEMQKWKMHPAIAEILKGGKRVSYGARAISDGGWQSVPKLTFPGGALIGDTAGFLNVPRIKGTHTAMKSGMMAAEAAFAAVAAGREGDVLTAYQDAYDESWVKKELGVVRNVLPLVEKFGDLAGTMLAGMTMWLENFGIRVPFTMKHHPDNTTLYRADQMPKPDYPKPDGVLTFDRLSSVFLSNTNHEEDQPIHLQLKDPSIPIEYNLPLYDEPAQRYCPAGVYEVVGQDEGDPKFVINAQNCVHCKTCDIKDPTQNINWVTPEGGGGPNYPNM</sequence>
<dbReference type="Pfam" id="PF13450">
    <property type="entry name" value="NAD_binding_8"/>
    <property type="match status" value="1"/>
</dbReference>
<dbReference type="SUPFAM" id="SSF54862">
    <property type="entry name" value="4Fe-4S ferredoxins"/>
    <property type="match status" value="1"/>
</dbReference>
<evidence type="ECO:0000256" key="9">
    <source>
        <dbReference type="ARBA" id="ARBA00023002"/>
    </source>
</evidence>
<organism evidence="16 17">
    <name type="scientific">Sphingopyxis granuli</name>
    <dbReference type="NCBI Taxonomy" id="267128"/>
    <lineage>
        <taxon>Bacteria</taxon>
        <taxon>Pseudomonadati</taxon>
        <taxon>Pseudomonadota</taxon>
        <taxon>Alphaproteobacteria</taxon>
        <taxon>Sphingomonadales</taxon>
        <taxon>Sphingomonadaceae</taxon>
        <taxon>Sphingopyxis</taxon>
    </lineage>
</organism>
<reference evidence="16 17" key="1">
    <citation type="journal article" date="2016" name="BMC Genomics">
        <title>Genomic analysis of the nitrate-respiring Sphingopyxis granuli (formerly Sphingomonas macrogoltabida) strain TFA.</title>
        <authorList>
            <person name="Garcia-Romero I."/>
            <person name="Perez-Pulido A.J."/>
            <person name="Gonzalez-Flores Y.E."/>
            <person name="Reyes-Ramirez F."/>
            <person name="Santero E."/>
            <person name="Floriano B."/>
        </authorList>
    </citation>
    <scope>NUCLEOTIDE SEQUENCE [LARGE SCALE GENOMIC DNA]</scope>
    <source>
        <strain evidence="16 17">TFA</strain>
    </source>
</reference>
<dbReference type="Pfam" id="PF21162">
    <property type="entry name" value="ETFQO_UQ-bd"/>
    <property type="match status" value="1"/>
</dbReference>
<dbReference type="KEGG" id="sgi:SGRAN_1964"/>
<evidence type="ECO:0000313" key="16">
    <source>
        <dbReference type="EMBL" id="AMG74341.1"/>
    </source>
</evidence>
<dbReference type="Proteomes" id="UP000058599">
    <property type="component" value="Chromosome"/>
</dbReference>
<keyword evidence="3 14" id="KW-0813">Transport</keyword>
<dbReference type="InterPro" id="IPR017896">
    <property type="entry name" value="4Fe4S_Fe-S-bd"/>
</dbReference>
<evidence type="ECO:0000259" key="15">
    <source>
        <dbReference type="PROSITE" id="PS51379"/>
    </source>
</evidence>
<evidence type="ECO:0000256" key="11">
    <source>
        <dbReference type="ARBA" id="ARBA00023014"/>
    </source>
</evidence>
<dbReference type="EMBL" id="CP012199">
    <property type="protein sequence ID" value="AMG74341.1"/>
    <property type="molecule type" value="Genomic_DNA"/>
</dbReference>
<dbReference type="Pfam" id="PF05187">
    <property type="entry name" value="Fer4_ETF_QO"/>
    <property type="match status" value="1"/>
</dbReference>
<evidence type="ECO:0000256" key="3">
    <source>
        <dbReference type="ARBA" id="ARBA00022448"/>
    </source>
</evidence>
<keyword evidence="12 14" id="KW-0830">Ubiquinone</keyword>
<dbReference type="Gene3D" id="3.30.9.90">
    <property type="match status" value="1"/>
</dbReference>
<keyword evidence="6 14" id="KW-0479">Metal-binding</keyword>
<dbReference type="PANTHER" id="PTHR10617:SF107">
    <property type="entry name" value="ELECTRON TRANSFER FLAVOPROTEIN-UBIQUINONE OXIDOREDUCTASE, MITOCHONDRIAL"/>
    <property type="match status" value="1"/>
</dbReference>
<evidence type="ECO:0000256" key="7">
    <source>
        <dbReference type="ARBA" id="ARBA00022827"/>
    </source>
</evidence>
<keyword evidence="4" id="KW-0004">4Fe-4S</keyword>
<dbReference type="InterPro" id="IPR049398">
    <property type="entry name" value="ETF-QO/FixC_UQ-bd"/>
</dbReference>
<evidence type="ECO:0000256" key="5">
    <source>
        <dbReference type="ARBA" id="ARBA00022630"/>
    </source>
</evidence>
<keyword evidence="11 14" id="KW-0411">Iron-sulfur</keyword>
<dbReference type="GO" id="GO:0046872">
    <property type="term" value="F:metal ion binding"/>
    <property type="evidence" value="ECO:0007669"/>
    <property type="project" value="UniProtKB-KW"/>
</dbReference>
<comment type="function">
    <text evidence="2 14">Accepts electrons from ETF and reduces ubiquinone.</text>
</comment>
<dbReference type="SUPFAM" id="SSF51905">
    <property type="entry name" value="FAD/NAD(P)-binding domain"/>
    <property type="match status" value="1"/>
</dbReference>
<evidence type="ECO:0000256" key="1">
    <source>
        <dbReference type="ARBA" id="ARBA00001974"/>
    </source>
</evidence>
<keyword evidence="8 14" id="KW-0249">Electron transport</keyword>
<dbReference type="Gene3D" id="3.30.70.20">
    <property type="match status" value="1"/>
</dbReference>
<evidence type="ECO:0000256" key="6">
    <source>
        <dbReference type="ARBA" id="ARBA00022723"/>
    </source>
</evidence>
<dbReference type="InterPro" id="IPR007859">
    <property type="entry name" value="ETF-QO/FixX_C"/>
</dbReference>
<feature type="domain" description="4Fe-4S ferredoxin-type" evidence="15">
    <location>
        <begin position="524"/>
        <end position="553"/>
    </location>
</feature>
<gene>
    <name evidence="16" type="primary">etf</name>
    <name evidence="16" type="ORF">SGRAN_1964</name>
</gene>
<comment type="catalytic activity">
    <reaction evidence="13 14">
        <text>a ubiquinone + reduced [electron-transfer flavoprotein] = a ubiquinol + oxidized [electron-transfer flavoprotein] + H(+)</text>
        <dbReference type="Rhea" id="RHEA:24052"/>
        <dbReference type="Rhea" id="RHEA-COMP:9565"/>
        <dbReference type="Rhea" id="RHEA-COMP:9566"/>
        <dbReference type="Rhea" id="RHEA-COMP:10685"/>
        <dbReference type="Rhea" id="RHEA-COMP:10686"/>
        <dbReference type="ChEBI" id="CHEBI:15378"/>
        <dbReference type="ChEBI" id="CHEBI:16389"/>
        <dbReference type="ChEBI" id="CHEBI:17976"/>
        <dbReference type="ChEBI" id="CHEBI:57692"/>
        <dbReference type="ChEBI" id="CHEBI:58307"/>
        <dbReference type="EC" id="1.5.5.1"/>
    </reaction>
</comment>
<name>A0AA86GLI1_9SPHN</name>
<evidence type="ECO:0000313" key="17">
    <source>
        <dbReference type="Proteomes" id="UP000058599"/>
    </source>
</evidence>
<accession>A0AA86GLI1</accession>
<dbReference type="GO" id="GO:0004174">
    <property type="term" value="F:electron-transferring-flavoprotein dehydrogenase activity"/>
    <property type="evidence" value="ECO:0007669"/>
    <property type="project" value="UniProtKB-UniRule"/>
</dbReference>
<proteinExistence type="predicted"/>
<dbReference type="InterPro" id="IPR040156">
    <property type="entry name" value="ETF-QO"/>
</dbReference>
<dbReference type="PANTHER" id="PTHR10617">
    <property type="entry name" value="ELECTRON TRANSFER FLAVOPROTEIN-UBIQUINONE OXIDOREDUCTASE"/>
    <property type="match status" value="1"/>
</dbReference>
<dbReference type="Gene3D" id="3.50.50.60">
    <property type="entry name" value="FAD/NAD(P)-binding domain"/>
    <property type="match status" value="1"/>
</dbReference>
<dbReference type="AlphaFoldDB" id="A0AA86GLI1"/>
<dbReference type="PROSITE" id="PS51379">
    <property type="entry name" value="4FE4S_FER_2"/>
    <property type="match status" value="1"/>
</dbReference>
<dbReference type="EC" id="1.5.5.1" evidence="14"/>
<comment type="cofactor">
    <cofactor evidence="14">
        <name>[4Fe-4S] cluster</name>
        <dbReference type="ChEBI" id="CHEBI:49883"/>
    </cofactor>
    <text evidence="14">Binds 1 [4Fe-4S] cluster.</text>
</comment>
<keyword evidence="10 14" id="KW-0408">Iron</keyword>
<evidence type="ECO:0000256" key="13">
    <source>
        <dbReference type="ARBA" id="ARBA00052682"/>
    </source>
</evidence>
<keyword evidence="9 14" id="KW-0560">Oxidoreductase</keyword>
<keyword evidence="7 14" id="KW-0274">FAD</keyword>
<protein>
    <recommendedName>
        <fullName evidence="14">Electron transfer flavoprotein-ubiquinone oxidoreductase</fullName>
        <shortName evidence="14">ETF-QO</shortName>
        <ecNumber evidence="14">1.5.5.1</ecNumber>
    </recommendedName>
</protein>
<evidence type="ECO:0000256" key="14">
    <source>
        <dbReference type="RuleBase" id="RU366068"/>
    </source>
</evidence>